<proteinExistence type="predicted"/>
<feature type="signal peptide" evidence="1">
    <location>
        <begin position="1"/>
        <end position="35"/>
    </location>
</feature>
<dbReference type="PANTHER" id="PTHR43649">
    <property type="entry name" value="ARABINOSE-BINDING PROTEIN-RELATED"/>
    <property type="match status" value="1"/>
</dbReference>
<dbReference type="Pfam" id="PF01547">
    <property type="entry name" value="SBP_bac_1"/>
    <property type="match status" value="1"/>
</dbReference>
<protein>
    <submittedName>
        <fullName evidence="2">Extracellular solute-binding protein</fullName>
    </submittedName>
</protein>
<keyword evidence="3" id="KW-1185">Reference proteome</keyword>
<sequence>MPMTPRLLLKLRTLCLRPRCLLTALGLTAVFTCFTACQREAIDSPLPTAEQASLTKITFWTPFSGGDGSFMRELVAQYNQENTDHVTVELINNNSDEYYTRLPTAIVTDEAPDVAIVHASRYAQFVPAGFLNNIEPAAAEAGVNWDDYNPMIQNKTMVAGNHYAIPLDIHFDVMYYNKKWIKQAGLLREDGSLKLDKGEDGFLQFLKTLQQRIPSSVAPLALPNTRSDAYWLWWSFYNQMQEGGRLYASGGDALTLDNPAALRSLSFINQLYASKLIPPDLSDTLSLFKEDKAALLILGVWSTGALETDPSLDLGVAPIPQIYDHPAVWGDSHTLAFPSHTNQDPAKLAASVKFADWISRHGDSWARAGHIPGNLKAMHAQAFLDRRFSAIYAGEVEHVVYFPDNPFQGQINELINGEMAKMLHLAVSPADTLRNAQSKINPQLQARFGE</sequence>
<comment type="caution">
    <text evidence="2">The sequence shown here is derived from an EMBL/GenBank/DDBJ whole genome shotgun (WGS) entry which is preliminary data.</text>
</comment>
<dbReference type="EMBL" id="RXHU01000106">
    <property type="protein sequence ID" value="RTE03063.1"/>
    <property type="molecule type" value="Genomic_DNA"/>
</dbReference>
<dbReference type="InterPro" id="IPR050490">
    <property type="entry name" value="Bact_solute-bd_prot1"/>
</dbReference>
<dbReference type="SUPFAM" id="SSF53850">
    <property type="entry name" value="Periplasmic binding protein-like II"/>
    <property type="match status" value="1"/>
</dbReference>
<dbReference type="OrthoDB" id="9768630at2"/>
<gene>
    <name evidence="2" type="ORF">EJQ19_28260</name>
</gene>
<dbReference type="InterPro" id="IPR006059">
    <property type="entry name" value="SBP"/>
</dbReference>
<dbReference type="Proteomes" id="UP000276128">
    <property type="component" value="Unassembled WGS sequence"/>
</dbReference>
<dbReference type="PANTHER" id="PTHR43649:SF14">
    <property type="entry name" value="BLR3389 PROTEIN"/>
    <property type="match status" value="1"/>
</dbReference>
<feature type="chain" id="PRO_5039005727" evidence="1">
    <location>
        <begin position="36"/>
        <end position="450"/>
    </location>
</feature>
<name>A0A3S0C6L7_9BACL</name>
<keyword evidence="1" id="KW-0732">Signal</keyword>
<accession>A0A3S0C6L7</accession>
<dbReference type="Gene3D" id="3.40.190.10">
    <property type="entry name" value="Periplasmic binding protein-like II"/>
    <property type="match status" value="1"/>
</dbReference>
<evidence type="ECO:0000313" key="3">
    <source>
        <dbReference type="Proteomes" id="UP000276128"/>
    </source>
</evidence>
<evidence type="ECO:0000313" key="2">
    <source>
        <dbReference type="EMBL" id="RTE03063.1"/>
    </source>
</evidence>
<evidence type="ECO:0000256" key="1">
    <source>
        <dbReference type="SAM" id="SignalP"/>
    </source>
</evidence>
<dbReference type="RefSeq" id="WP_126144580.1">
    <property type="nucleotide sequence ID" value="NZ_RXHU01000106.1"/>
</dbReference>
<reference evidence="2 3" key="1">
    <citation type="submission" date="2018-12" db="EMBL/GenBank/DDBJ databases">
        <title>Bacillus ochoae sp. nov., Paenibacillus whitsoniae sp. nov., Paenibacillus spiritus sp. nov. Isolated from the Mars Exploration Rover during spacecraft assembly.</title>
        <authorList>
            <person name="Seuylemezian A."/>
            <person name="Vaishampayan P."/>
        </authorList>
    </citation>
    <scope>NUCLEOTIDE SEQUENCE [LARGE SCALE GENOMIC DNA]</scope>
    <source>
        <strain evidence="2 3">MER 54</strain>
    </source>
</reference>
<dbReference type="AlphaFoldDB" id="A0A3S0C6L7"/>
<organism evidence="2 3">
    <name type="scientific">Paenibacillus whitsoniae</name>
    <dbReference type="NCBI Taxonomy" id="2496558"/>
    <lineage>
        <taxon>Bacteria</taxon>
        <taxon>Bacillati</taxon>
        <taxon>Bacillota</taxon>
        <taxon>Bacilli</taxon>
        <taxon>Bacillales</taxon>
        <taxon>Paenibacillaceae</taxon>
        <taxon>Paenibacillus</taxon>
    </lineage>
</organism>